<accession>A0A975J2P7</accession>
<protein>
    <submittedName>
        <fullName evidence="2">Uncharacterized protein</fullName>
    </submittedName>
</protein>
<dbReference type="EMBL" id="CP073100">
    <property type="protein sequence ID" value="QUE52919.1"/>
    <property type="molecule type" value="Genomic_DNA"/>
</dbReference>
<reference evidence="2" key="1">
    <citation type="submission" date="2021-04" db="EMBL/GenBank/DDBJ databases">
        <title>Luteolibacter sp. 32A isolated from the skin of an Anderson's salamander (Ambystoma andersonii).</title>
        <authorList>
            <person name="Spergser J."/>
            <person name="Busse H.-J."/>
        </authorList>
    </citation>
    <scope>NUCLEOTIDE SEQUENCE</scope>
    <source>
        <strain evidence="2">32A</strain>
    </source>
</reference>
<evidence type="ECO:0000313" key="2">
    <source>
        <dbReference type="EMBL" id="QUE52919.1"/>
    </source>
</evidence>
<proteinExistence type="predicted"/>
<sequence length="129" mass="14435">MFWTAVYYLCLVAWVTCAVMFVLKRDQLTSKLLIGAMLLSVLSWIWAFFKRRAARCPLCKGTPLLNSGALPHGRAVRLAPLNHGTTACLSLLFTQEFRCMYCGNLYDLMKSNQATRPQPGVAPESDTES</sequence>
<evidence type="ECO:0000313" key="3">
    <source>
        <dbReference type="Proteomes" id="UP000676169"/>
    </source>
</evidence>
<dbReference type="AlphaFoldDB" id="A0A975J2P7"/>
<keyword evidence="1" id="KW-0472">Membrane</keyword>
<organism evidence="2 3">
    <name type="scientific">Luteolibacter ambystomatis</name>
    <dbReference type="NCBI Taxonomy" id="2824561"/>
    <lineage>
        <taxon>Bacteria</taxon>
        <taxon>Pseudomonadati</taxon>
        <taxon>Verrucomicrobiota</taxon>
        <taxon>Verrucomicrobiia</taxon>
        <taxon>Verrucomicrobiales</taxon>
        <taxon>Verrucomicrobiaceae</taxon>
        <taxon>Luteolibacter</taxon>
    </lineage>
</organism>
<feature type="transmembrane region" description="Helical" evidence="1">
    <location>
        <begin position="32"/>
        <end position="49"/>
    </location>
</feature>
<name>A0A975J2P7_9BACT</name>
<evidence type="ECO:0000256" key="1">
    <source>
        <dbReference type="SAM" id="Phobius"/>
    </source>
</evidence>
<gene>
    <name evidence="2" type="ORF">KBB96_08505</name>
</gene>
<dbReference type="Proteomes" id="UP000676169">
    <property type="component" value="Chromosome"/>
</dbReference>
<dbReference type="KEGG" id="lamb:KBB96_08505"/>
<feature type="transmembrane region" description="Helical" evidence="1">
    <location>
        <begin position="6"/>
        <end position="23"/>
    </location>
</feature>
<keyword evidence="3" id="KW-1185">Reference proteome</keyword>
<keyword evidence="1" id="KW-0812">Transmembrane</keyword>
<dbReference type="RefSeq" id="WP_211634263.1">
    <property type="nucleotide sequence ID" value="NZ_CP073100.1"/>
</dbReference>
<keyword evidence="1" id="KW-1133">Transmembrane helix</keyword>